<feature type="coiled-coil region" evidence="1">
    <location>
        <begin position="178"/>
        <end position="219"/>
    </location>
</feature>
<feature type="region of interest" description="Disordered" evidence="2">
    <location>
        <begin position="220"/>
        <end position="265"/>
    </location>
</feature>
<proteinExistence type="predicted"/>
<protein>
    <submittedName>
        <fullName evidence="3">Uncharacterized protein</fullName>
    </submittedName>
</protein>
<dbReference type="EMBL" id="KZ451958">
    <property type="protein sequence ID" value="PKA58034.1"/>
    <property type="molecule type" value="Genomic_DNA"/>
</dbReference>
<keyword evidence="4" id="KW-1185">Reference proteome</keyword>
<dbReference type="Proteomes" id="UP000236161">
    <property type="component" value="Unassembled WGS sequence"/>
</dbReference>
<keyword evidence="1" id="KW-0175">Coiled coil</keyword>
<evidence type="ECO:0000313" key="3">
    <source>
        <dbReference type="EMBL" id="PKA58034.1"/>
    </source>
</evidence>
<dbReference type="AlphaFoldDB" id="A0A2I0AR62"/>
<reference evidence="3 4" key="1">
    <citation type="journal article" date="2017" name="Nature">
        <title>The Apostasia genome and the evolution of orchids.</title>
        <authorList>
            <person name="Zhang G.Q."/>
            <person name="Liu K.W."/>
            <person name="Li Z."/>
            <person name="Lohaus R."/>
            <person name="Hsiao Y.Y."/>
            <person name="Niu S.C."/>
            <person name="Wang J.Y."/>
            <person name="Lin Y.C."/>
            <person name="Xu Q."/>
            <person name="Chen L.J."/>
            <person name="Yoshida K."/>
            <person name="Fujiwara S."/>
            <person name="Wang Z.W."/>
            <person name="Zhang Y.Q."/>
            <person name="Mitsuda N."/>
            <person name="Wang M."/>
            <person name="Liu G.H."/>
            <person name="Pecoraro L."/>
            <person name="Huang H.X."/>
            <person name="Xiao X.J."/>
            <person name="Lin M."/>
            <person name="Wu X.Y."/>
            <person name="Wu W.L."/>
            <person name="Chen Y.Y."/>
            <person name="Chang S.B."/>
            <person name="Sakamoto S."/>
            <person name="Ohme-Takagi M."/>
            <person name="Yagi M."/>
            <person name="Zeng S.J."/>
            <person name="Shen C.Y."/>
            <person name="Yeh C.M."/>
            <person name="Luo Y.B."/>
            <person name="Tsai W.C."/>
            <person name="Van de Peer Y."/>
            <person name="Liu Z.J."/>
        </authorList>
    </citation>
    <scope>NUCLEOTIDE SEQUENCE [LARGE SCALE GENOMIC DNA]</scope>
    <source>
        <strain evidence="4">cv. Shenzhen</strain>
        <tissue evidence="3">Stem</tissue>
    </source>
</reference>
<evidence type="ECO:0000256" key="1">
    <source>
        <dbReference type="SAM" id="Coils"/>
    </source>
</evidence>
<organism evidence="3 4">
    <name type="scientific">Apostasia shenzhenica</name>
    <dbReference type="NCBI Taxonomy" id="1088818"/>
    <lineage>
        <taxon>Eukaryota</taxon>
        <taxon>Viridiplantae</taxon>
        <taxon>Streptophyta</taxon>
        <taxon>Embryophyta</taxon>
        <taxon>Tracheophyta</taxon>
        <taxon>Spermatophyta</taxon>
        <taxon>Magnoliopsida</taxon>
        <taxon>Liliopsida</taxon>
        <taxon>Asparagales</taxon>
        <taxon>Orchidaceae</taxon>
        <taxon>Apostasioideae</taxon>
        <taxon>Apostasia</taxon>
    </lineage>
</organism>
<evidence type="ECO:0000313" key="4">
    <source>
        <dbReference type="Proteomes" id="UP000236161"/>
    </source>
</evidence>
<feature type="compositionally biased region" description="Low complexity" evidence="2">
    <location>
        <begin position="256"/>
        <end position="265"/>
    </location>
</feature>
<accession>A0A2I0AR62</accession>
<feature type="compositionally biased region" description="Basic and acidic residues" evidence="2">
    <location>
        <begin position="25"/>
        <end position="40"/>
    </location>
</feature>
<feature type="region of interest" description="Disordered" evidence="2">
    <location>
        <begin position="84"/>
        <end position="136"/>
    </location>
</feature>
<gene>
    <name evidence="3" type="ORF">AXF42_Ash020796</name>
</gene>
<name>A0A2I0AR62_9ASPA</name>
<feature type="region of interest" description="Disordered" evidence="2">
    <location>
        <begin position="1"/>
        <end position="71"/>
    </location>
</feature>
<evidence type="ECO:0000256" key="2">
    <source>
        <dbReference type="SAM" id="MobiDB-lite"/>
    </source>
</evidence>
<sequence length="265" mass="27895">MDLFSGIAGGLQGRKAGTSAPARPDPADARRPSVREEASKKSRIRVSSVGDGARIPPRSPTDDVRTAISAEDVITVADEVRAIREKKVSVPSVPSPGVREMTSPEQGNVAPTTSSSGPPGSPGPSGQRGSAHVSSTAQFFARDQAAVLEQKAEIFERKMDEVFFLLRMLDPSEAEGTITELESKCTRLEGDLEAAVTQVEVLTAERGMLKSRVEELEEEIRRMGGGPGSRFGASVGDGELHDSAGGENSSVPPSPSRRAVSSFPG</sequence>